<name>A0A6C0AMT0_9ZZZZ</name>
<evidence type="ECO:0000256" key="1">
    <source>
        <dbReference type="ARBA" id="ARBA00006581"/>
    </source>
</evidence>
<protein>
    <recommendedName>
        <fullName evidence="2">dUTP diphosphatase</fullName>
        <ecNumber evidence="2">3.6.1.23</ecNumber>
    </recommendedName>
</protein>
<dbReference type="Gene3D" id="2.70.40.10">
    <property type="match status" value="1"/>
</dbReference>
<dbReference type="InterPro" id="IPR008181">
    <property type="entry name" value="dUTPase"/>
</dbReference>
<dbReference type="Pfam" id="PF00692">
    <property type="entry name" value="dUTPase"/>
    <property type="match status" value="1"/>
</dbReference>
<dbReference type="EMBL" id="MN740728">
    <property type="protein sequence ID" value="QHS80916.1"/>
    <property type="molecule type" value="Genomic_DNA"/>
</dbReference>
<reference evidence="5" key="1">
    <citation type="journal article" date="2020" name="Nature">
        <title>Giant virus diversity and host interactions through global metagenomics.</title>
        <authorList>
            <person name="Schulz F."/>
            <person name="Roux S."/>
            <person name="Paez-Espino D."/>
            <person name="Jungbluth S."/>
            <person name="Walsh D.A."/>
            <person name="Denef V.J."/>
            <person name="McMahon K.D."/>
            <person name="Konstantinidis K.T."/>
            <person name="Eloe-Fadrosh E.A."/>
            <person name="Kyrpides N.C."/>
            <person name="Woyke T."/>
        </authorList>
    </citation>
    <scope>NUCLEOTIDE SEQUENCE</scope>
    <source>
        <strain evidence="5">GVMAG-S-1101161-73</strain>
    </source>
</reference>
<dbReference type="InterPro" id="IPR036157">
    <property type="entry name" value="dUTPase-like_sf"/>
</dbReference>
<organism evidence="5">
    <name type="scientific">viral metagenome</name>
    <dbReference type="NCBI Taxonomy" id="1070528"/>
    <lineage>
        <taxon>unclassified sequences</taxon>
        <taxon>metagenomes</taxon>
        <taxon>organismal metagenomes</taxon>
    </lineage>
</organism>
<dbReference type="GO" id="GO:0000287">
    <property type="term" value="F:magnesium ion binding"/>
    <property type="evidence" value="ECO:0007669"/>
    <property type="project" value="InterPro"/>
</dbReference>
<dbReference type="InterPro" id="IPR029054">
    <property type="entry name" value="dUTPase-like"/>
</dbReference>
<dbReference type="AlphaFoldDB" id="A0A6C0AMT0"/>
<dbReference type="PANTHER" id="PTHR11241">
    <property type="entry name" value="DEOXYURIDINE 5'-TRIPHOSPHATE NUCLEOTIDOHYDROLASE"/>
    <property type="match status" value="1"/>
</dbReference>
<evidence type="ECO:0000256" key="3">
    <source>
        <dbReference type="ARBA" id="ARBA00023080"/>
    </source>
</evidence>
<dbReference type="EC" id="3.6.1.23" evidence="2"/>
<dbReference type="GO" id="GO:0046081">
    <property type="term" value="P:dUTP catabolic process"/>
    <property type="evidence" value="ECO:0007669"/>
    <property type="project" value="InterPro"/>
</dbReference>
<comment type="similarity">
    <text evidence="1">Belongs to the dUTPase family.</text>
</comment>
<dbReference type="SUPFAM" id="SSF51283">
    <property type="entry name" value="dUTPase-like"/>
    <property type="match status" value="1"/>
</dbReference>
<feature type="domain" description="dUTPase-like" evidence="4">
    <location>
        <begin position="28"/>
        <end position="161"/>
    </location>
</feature>
<accession>A0A6C0AMT0</accession>
<evidence type="ECO:0000259" key="4">
    <source>
        <dbReference type="Pfam" id="PF00692"/>
    </source>
</evidence>
<evidence type="ECO:0000313" key="5">
    <source>
        <dbReference type="EMBL" id="QHS80916.1"/>
    </source>
</evidence>
<dbReference type="GO" id="GO:0006226">
    <property type="term" value="P:dUMP biosynthetic process"/>
    <property type="evidence" value="ECO:0007669"/>
    <property type="project" value="InterPro"/>
</dbReference>
<dbReference type="GO" id="GO:0004170">
    <property type="term" value="F:dUTP diphosphatase activity"/>
    <property type="evidence" value="ECO:0007669"/>
    <property type="project" value="UniProtKB-EC"/>
</dbReference>
<proteinExistence type="inferred from homology"/>
<evidence type="ECO:0000256" key="2">
    <source>
        <dbReference type="ARBA" id="ARBA00012379"/>
    </source>
</evidence>
<sequence>MATYRLELLVTEQGKPFYPPVGTVEHPSPDNAGYDLKVVVSRDPTQVATLTPLGVKARMVQYSKMDDEVTILEDCHFTLEPRSSIYKTGFIMANGRGIIDKTYRGELMAPMISVGSNLTSVTAGTRLFQVIAPALGYISEVAYVDSLPETVRGSGGFGSTGTK</sequence>
<keyword evidence="3" id="KW-0546">Nucleotide metabolism</keyword>
<dbReference type="PANTHER" id="PTHR11241:SF0">
    <property type="entry name" value="DEOXYURIDINE 5'-TRIPHOSPHATE NUCLEOTIDOHYDROLASE"/>
    <property type="match status" value="1"/>
</dbReference>